<protein>
    <submittedName>
        <fullName evidence="3">NtA domain-containing protein</fullName>
    </submittedName>
</protein>
<reference evidence="3 4" key="1">
    <citation type="submission" date="2021-06" db="EMBL/GenBank/DDBJ databases">
        <title>Caerostris extrusa draft genome.</title>
        <authorList>
            <person name="Kono N."/>
            <person name="Arakawa K."/>
        </authorList>
    </citation>
    <scope>NUCLEOTIDE SEQUENCE [LARGE SCALE GENOMIC DNA]</scope>
</reference>
<evidence type="ECO:0000313" key="3">
    <source>
        <dbReference type="EMBL" id="GIZ03458.1"/>
    </source>
</evidence>
<keyword evidence="4" id="KW-1185">Reference proteome</keyword>
<accession>A0AAV4Y8W9</accession>
<dbReference type="InterPro" id="IPR008993">
    <property type="entry name" value="TIMP-like_OB-fold"/>
</dbReference>
<feature type="domain" description="NtA" evidence="2">
    <location>
        <begin position="1"/>
        <end position="126"/>
    </location>
</feature>
<sequence length="126" mass="13896">MGLEERAIDSEVVLAAYTRTVHKLKKNSSNSYSAEFLVFNIIKGEDRVVEIYQQRKPSSPRDCTESQIGECVQLGDPSKCESDVNPGETYILLLDVLASGELSARYDGAYGPAVVYSRDKETALEA</sequence>
<comment type="caution">
    <text evidence="1">Lacks conserved residue(s) required for the propagation of feature annotation.</text>
</comment>
<evidence type="ECO:0000313" key="4">
    <source>
        <dbReference type="Proteomes" id="UP001054945"/>
    </source>
</evidence>
<dbReference type="EMBL" id="BPLR01001605">
    <property type="protein sequence ID" value="GIZ03458.1"/>
    <property type="molecule type" value="Genomic_DNA"/>
</dbReference>
<evidence type="ECO:0000259" key="2">
    <source>
        <dbReference type="PROSITE" id="PS51121"/>
    </source>
</evidence>
<organism evidence="3 4">
    <name type="scientific">Caerostris extrusa</name>
    <name type="common">Bark spider</name>
    <name type="synonym">Caerostris bankana</name>
    <dbReference type="NCBI Taxonomy" id="172846"/>
    <lineage>
        <taxon>Eukaryota</taxon>
        <taxon>Metazoa</taxon>
        <taxon>Ecdysozoa</taxon>
        <taxon>Arthropoda</taxon>
        <taxon>Chelicerata</taxon>
        <taxon>Arachnida</taxon>
        <taxon>Araneae</taxon>
        <taxon>Araneomorphae</taxon>
        <taxon>Entelegynae</taxon>
        <taxon>Araneoidea</taxon>
        <taxon>Araneidae</taxon>
        <taxon>Caerostris</taxon>
    </lineage>
</organism>
<evidence type="ECO:0000256" key="1">
    <source>
        <dbReference type="PROSITE-ProRule" id="PRU00443"/>
    </source>
</evidence>
<dbReference type="Pfam" id="PF03146">
    <property type="entry name" value="NtA"/>
    <property type="match status" value="1"/>
</dbReference>
<dbReference type="GO" id="GO:0043113">
    <property type="term" value="P:receptor clustering"/>
    <property type="evidence" value="ECO:0007669"/>
    <property type="project" value="InterPro"/>
</dbReference>
<dbReference type="SUPFAM" id="SSF50242">
    <property type="entry name" value="TIMP-like"/>
    <property type="match status" value="1"/>
</dbReference>
<proteinExistence type="predicted"/>
<comment type="caution">
    <text evidence="3">The sequence shown here is derived from an EMBL/GenBank/DDBJ whole genome shotgun (WGS) entry which is preliminary data.</text>
</comment>
<dbReference type="InterPro" id="IPR004850">
    <property type="entry name" value="NtA_dom"/>
</dbReference>
<gene>
    <name evidence="3" type="primary">AVEN_147243_1</name>
    <name evidence="3" type="ORF">CEXT_308521</name>
</gene>
<dbReference type="PROSITE" id="PS51121">
    <property type="entry name" value="NTA"/>
    <property type="match status" value="1"/>
</dbReference>
<dbReference type="GO" id="GO:0043236">
    <property type="term" value="F:laminin binding"/>
    <property type="evidence" value="ECO:0007669"/>
    <property type="project" value="InterPro"/>
</dbReference>
<dbReference type="Proteomes" id="UP001054945">
    <property type="component" value="Unassembled WGS sequence"/>
</dbReference>
<dbReference type="AlphaFoldDB" id="A0AAV4Y8W9"/>
<dbReference type="Gene3D" id="2.40.50.120">
    <property type="match status" value="1"/>
</dbReference>
<name>A0AAV4Y8W9_CAEEX</name>
<dbReference type="GO" id="GO:0005886">
    <property type="term" value="C:plasma membrane"/>
    <property type="evidence" value="ECO:0007669"/>
    <property type="project" value="GOC"/>
</dbReference>